<dbReference type="Gene3D" id="3.30.565.40">
    <property type="entry name" value="Fervidobacterium nodosum Rt17-B1 like"/>
    <property type="match status" value="1"/>
</dbReference>
<feature type="domain" description="Deacetylase PdaC" evidence="2">
    <location>
        <begin position="60"/>
        <end position="168"/>
    </location>
</feature>
<dbReference type="EMBL" id="DXEL01000005">
    <property type="protein sequence ID" value="HIX73546.1"/>
    <property type="molecule type" value="Genomic_DNA"/>
</dbReference>
<evidence type="ECO:0000313" key="3">
    <source>
        <dbReference type="EMBL" id="HIX73546.1"/>
    </source>
</evidence>
<reference evidence="3" key="2">
    <citation type="submission" date="2021-04" db="EMBL/GenBank/DDBJ databases">
        <authorList>
            <person name="Gilroy R."/>
        </authorList>
    </citation>
    <scope>NUCLEOTIDE SEQUENCE</scope>
    <source>
        <strain evidence="3">ChiGjej6B6-14162</strain>
    </source>
</reference>
<proteinExistence type="predicted"/>
<dbReference type="AlphaFoldDB" id="A0A9D1X6S1"/>
<dbReference type="InterPro" id="IPR021729">
    <property type="entry name" value="DUF3298"/>
</dbReference>
<gene>
    <name evidence="3" type="ORF">H9977_00605</name>
</gene>
<evidence type="ECO:0000259" key="1">
    <source>
        <dbReference type="Pfam" id="PF11738"/>
    </source>
</evidence>
<organism evidence="3 4">
    <name type="scientific">Candidatus Parabacteroides intestinipullorum</name>
    <dbReference type="NCBI Taxonomy" id="2838723"/>
    <lineage>
        <taxon>Bacteria</taxon>
        <taxon>Pseudomonadati</taxon>
        <taxon>Bacteroidota</taxon>
        <taxon>Bacteroidia</taxon>
        <taxon>Bacteroidales</taxon>
        <taxon>Tannerellaceae</taxon>
        <taxon>Parabacteroides</taxon>
    </lineage>
</organism>
<dbReference type="InterPro" id="IPR037126">
    <property type="entry name" value="PdaC/RsiV-like_sf"/>
</dbReference>
<dbReference type="Pfam" id="PF11738">
    <property type="entry name" value="DUF3298"/>
    <property type="match status" value="1"/>
</dbReference>
<protein>
    <submittedName>
        <fullName evidence="3">DUF3298 and DUF4163 domain-containing protein</fullName>
    </submittedName>
</protein>
<dbReference type="InterPro" id="IPR025303">
    <property type="entry name" value="PdaC"/>
</dbReference>
<evidence type="ECO:0000313" key="4">
    <source>
        <dbReference type="Proteomes" id="UP000886740"/>
    </source>
</evidence>
<sequence length="282" mass="32030">MNIRYGVFGLSLLVGGMFLTSCQVGTKKSESNGITFDSIQVEKVYHLLDNPDNPNCDLEINFVYPKDYADKAVLEEMRKQFVYDYFGENYEGLSPEEAVERYTQDYISAYKDLEEDFKEESSKATEDSPVGSWFSYYEMSSSQIVYNNSGLLSYTVSFENYTGGAHGAHAYNNHVIDLATGKPLTEEDIFNEGYQEELAKLLVDQIAKDNNLTDAKELENIGFFSVEEIFPNGNFLVDETGITYSFNEYEIAAYVVGVINVHLPFEAIQHLMREDSPIFKLI</sequence>
<comment type="caution">
    <text evidence="3">The sequence shown here is derived from an EMBL/GenBank/DDBJ whole genome shotgun (WGS) entry which is preliminary data.</text>
</comment>
<dbReference type="Proteomes" id="UP000886740">
    <property type="component" value="Unassembled WGS sequence"/>
</dbReference>
<feature type="domain" description="DUF3298" evidence="1">
    <location>
        <begin position="187"/>
        <end position="266"/>
    </location>
</feature>
<dbReference type="PROSITE" id="PS51257">
    <property type="entry name" value="PROKAR_LIPOPROTEIN"/>
    <property type="match status" value="1"/>
</dbReference>
<reference evidence="3" key="1">
    <citation type="journal article" date="2021" name="PeerJ">
        <title>Extensive microbial diversity within the chicken gut microbiome revealed by metagenomics and culture.</title>
        <authorList>
            <person name="Gilroy R."/>
            <person name="Ravi A."/>
            <person name="Getino M."/>
            <person name="Pursley I."/>
            <person name="Horton D.L."/>
            <person name="Alikhan N.F."/>
            <person name="Baker D."/>
            <person name="Gharbi K."/>
            <person name="Hall N."/>
            <person name="Watson M."/>
            <person name="Adriaenssens E.M."/>
            <person name="Foster-Nyarko E."/>
            <person name="Jarju S."/>
            <person name="Secka A."/>
            <person name="Antonio M."/>
            <person name="Oren A."/>
            <person name="Chaudhuri R.R."/>
            <person name="La Ragione R."/>
            <person name="Hildebrand F."/>
            <person name="Pallen M.J."/>
        </authorList>
    </citation>
    <scope>NUCLEOTIDE SEQUENCE</scope>
    <source>
        <strain evidence="3">ChiGjej6B6-14162</strain>
    </source>
</reference>
<evidence type="ECO:0000259" key="2">
    <source>
        <dbReference type="Pfam" id="PF13739"/>
    </source>
</evidence>
<dbReference type="Gene3D" id="3.90.640.20">
    <property type="entry name" value="Heat-shock cognate protein, ATPase"/>
    <property type="match status" value="1"/>
</dbReference>
<accession>A0A9D1X6S1</accession>
<dbReference type="Pfam" id="PF13739">
    <property type="entry name" value="PdaC"/>
    <property type="match status" value="1"/>
</dbReference>
<name>A0A9D1X6S1_9BACT</name>